<feature type="transmembrane region" description="Helical" evidence="1">
    <location>
        <begin position="74"/>
        <end position="94"/>
    </location>
</feature>
<dbReference type="KEGG" id="gbh:GbCGDNIH2_0099"/>
<accession>A0AAN0RBQ3</accession>
<name>A0AAN0RBQ3_9PROT</name>
<dbReference type="EMBL" id="CP003181">
    <property type="protein sequence ID" value="AHJ61843.1"/>
    <property type="molecule type" value="Genomic_DNA"/>
</dbReference>
<keyword evidence="1" id="KW-0812">Transmembrane</keyword>
<keyword evidence="1" id="KW-0472">Membrane</keyword>
<keyword evidence="1" id="KW-1133">Transmembrane helix</keyword>
<dbReference type="Proteomes" id="UP000019438">
    <property type="component" value="Chromosome"/>
</dbReference>
<evidence type="ECO:0000313" key="3">
    <source>
        <dbReference type="EMBL" id="AHJ61843.1"/>
    </source>
</evidence>
<dbReference type="KEGG" id="gbc:GbCGDNIH3_0099"/>
<feature type="transmembrane region" description="Helical" evidence="1">
    <location>
        <begin position="47"/>
        <end position="68"/>
    </location>
</feature>
<sequence>MTCGGRYANRAVWRAVWQADRIMATYVRSILQDDEYILFVTRLHWVIYARAMVCIMAAPLLSGTVAGAVESQGVRTLALGGGLILMILGLYAALKAWWRRFGTEIVVTDRRVIYKQGVLVRRTVDINVVRIESVDVEQGLVGRWLGYGDVTLRGTGGGMETIRRVARPLDLRNAALAE</sequence>
<evidence type="ECO:0000256" key="1">
    <source>
        <dbReference type="SAM" id="Phobius"/>
    </source>
</evidence>
<feature type="domain" description="YdbS-like PH" evidence="2">
    <location>
        <begin position="98"/>
        <end position="173"/>
    </location>
</feature>
<dbReference type="Pfam" id="PF03703">
    <property type="entry name" value="bPH_2"/>
    <property type="match status" value="1"/>
</dbReference>
<dbReference type="InterPro" id="IPR005182">
    <property type="entry name" value="YdbS-like_PH"/>
</dbReference>
<evidence type="ECO:0000259" key="2">
    <source>
        <dbReference type="Pfam" id="PF03703"/>
    </source>
</evidence>
<protein>
    <submittedName>
        <fullName evidence="3">Membrane associated protein</fullName>
    </submittedName>
</protein>
<dbReference type="PANTHER" id="PTHR37938:SF1">
    <property type="entry name" value="BLL0215 PROTEIN"/>
    <property type="match status" value="1"/>
</dbReference>
<gene>
    <name evidence="3" type="ORF">GbCGDNIH3_0099</name>
</gene>
<dbReference type="AlphaFoldDB" id="A0AAN0RBQ3"/>
<proteinExistence type="predicted"/>
<evidence type="ECO:0000313" key="4">
    <source>
        <dbReference type="Proteomes" id="UP000019438"/>
    </source>
</evidence>
<dbReference type="PANTHER" id="PTHR37938">
    <property type="entry name" value="BLL0215 PROTEIN"/>
    <property type="match status" value="1"/>
</dbReference>
<organism evidence="3 4">
    <name type="scientific">Granulibacter bethesdensis</name>
    <dbReference type="NCBI Taxonomy" id="364410"/>
    <lineage>
        <taxon>Bacteria</taxon>
        <taxon>Pseudomonadati</taxon>
        <taxon>Pseudomonadota</taxon>
        <taxon>Alphaproteobacteria</taxon>
        <taxon>Acetobacterales</taxon>
        <taxon>Acetobacteraceae</taxon>
        <taxon>Granulibacter</taxon>
    </lineage>
</organism>
<reference evidence="4" key="1">
    <citation type="submission" date="2012-06" db="EMBL/GenBank/DDBJ databases">
        <title>Genome analysis of multiple Granulibacter bethesdensis isolates demonstrates substantial genome diversity.</title>
        <authorList>
            <person name="Greenberg D.E."/>
            <person name="Porcella S.F."/>
            <person name="Zarember K."/>
            <person name="Zelazny A.M."/>
            <person name="Bruno D."/>
            <person name="Martens C."/>
            <person name="Barbian K.D."/>
            <person name="Jaske E."/>
            <person name="Holland S.M."/>
        </authorList>
    </citation>
    <scope>NUCLEOTIDE SEQUENCE [LARGE SCALE GENOMIC DNA]</scope>
    <source>
        <strain evidence="4">CGDNIH3</strain>
    </source>
</reference>